<accession>A0ACC1SMX5</accession>
<dbReference type="EMBL" id="JANRMS010000266">
    <property type="protein sequence ID" value="KAJ3542976.1"/>
    <property type="molecule type" value="Genomic_DNA"/>
</dbReference>
<sequence>MSAHIKVAIAGATGRNGPSIVSALLNSTEPKFEVTTLMRPDSLQKASTVQLAKSGVKIASALLQNPQQELVSILTGIDVVICILPPDSTADQIPLANAALKAGVKRFVPNMWATSSPPRGVMTIRDWKEDVLEHVKRIYLPYTIIDIGFWHEIMIPRIPSGKLDHVAAYSDYFLVDNGLAPCATSHIDDVGRFVARIISDPRTINRMVFAYGEVATQDSIVQLVESLSGEKVPLTKVTSVQVEKTVRSRELDLWPQVILEYAYSAWARGDNDPQKADYLGYLDAKELYPDIQVKNIEDTIQQALTDGGVNPGFGNEEKCASIASALAKWKIRRRISGHPHKQARDHNRDSRYRIGNVTLLNFVKKKSKLENPSFIQKVHMLCELTMSSSISIHPSACVASAIPTPSLFGAEILSINTTLVTDYSYDITQGRYASHHAFNVSDLSFCNVSLYYTHPGYDDHVNVQVWLPLDTWNGRFQGTGGGGLVVGLSEPAMAGAVAEGYAVASSNGGHTTEHTQDWVLKSPGNINWPLVLNYGSTAMYDFTVIGKNITESFYGVAPEYSYFTGCSNGGRQGLAIAQKWPDLYDGILAGAPGIYFPQLVASLSWPQLLMHWKGQVPEPCELVALTEKAIEACDYLDGAVDGIITDPTTCHFDPYTLVNSTILCAESGKDIQISEIAAYVASNLWDGARASNGEFLWYGITHDAPFSGSANTTCDYQESGDCSAVPYSVAVDFIELFIYKDPTFSFTDLSREDYARVFQRARQDFDNALGATDSDLRSFGSSGGKLLMWHGVADQIVPHEGSRKYYDGAKSFDSNVSNYLRYFEAPGVHHCREGPGAYPGDILDSLVTWVEKGKAPSEIPAISLPNNKGVSLERNLCQYPLQQTYKGYGDVTKPGSFYCE</sequence>
<reference evidence="1" key="1">
    <citation type="submission" date="2022-08" db="EMBL/GenBank/DDBJ databases">
        <title>Genome Sequence of Fusarium decemcellulare.</title>
        <authorList>
            <person name="Buettner E."/>
        </authorList>
    </citation>
    <scope>NUCLEOTIDE SEQUENCE</scope>
    <source>
        <strain evidence="1">Babe19</strain>
    </source>
</reference>
<organism evidence="1 2">
    <name type="scientific">Fusarium decemcellulare</name>
    <dbReference type="NCBI Taxonomy" id="57161"/>
    <lineage>
        <taxon>Eukaryota</taxon>
        <taxon>Fungi</taxon>
        <taxon>Dikarya</taxon>
        <taxon>Ascomycota</taxon>
        <taxon>Pezizomycotina</taxon>
        <taxon>Sordariomycetes</taxon>
        <taxon>Hypocreomycetidae</taxon>
        <taxon>Hypocreales</taxon>
        <taxon>Nectriaceae</taxon>
        <taxon>Fusarium</taxon>
        <taxon>Fusarium decemcellulare species complex</taxon>
    </lineage>
</organism>
<dbReference type="Proteomes" id="UP001148629">
    <property type="component" value="Unassembled WGS sequence"/>
</dbReference>
<proteinExistence type="predicted"/>
<evidence type="ECO:0000313" key="1">
    <source>
        <dbReference type="EMBL" id="KAJ3542976.1"/>
    </source>
</evidence>
<evidence type="ECO:0000313" key="2">
    <source>
        <dbReference type="Proteomes" id="UP001148629"/>
    </source>
</evidence>
<protein>
    <submittedName>
        <fullName evidence="1">Uncharacterized protein</fullName>
    </submittedName>
</protein>
<comment type="caution">
    <text evidence="1">The sequence shown here is derived from an EMBL/GenBank/DDBJ whole genome shotgun (WGS) entry which is preliminary data.</text>
</comment>
<gene>
    <name evidence="1" type="ORF">NM208_g3809</name>
</gene>
<keyword evidence="2" id="KW-1185">Reference proteome</keyword>
<name>A0ACC1SMX5_9HYPO</name>